<dbReference type="EMBL" id="JADIIN010000043">
    <property type="protein sequence ID" value="MBF4468792.1"/>
    <property type="molecule type" value="Genomic_DNA"/>
</dbReference>
<comment type="caution">
    <text evidence="1">The sequence shown here is derived from an EMBL/GenBank/DDBJ whole genome shotgun (WGS) entry which is preliminary data.</text>
</comment>
<name>A0A843ACT1_METAZ</name>
<proteinExistence type="predicted"/>
<protein>
    <submittedName>
        <fullName evidence="1">Uncharacterized protein</fullName>
    </submittedName>
</protein>
<evidence type="ECO:0000313" key="2">
    <source>
        <dbReference type="Proteomes" id="UP000658733"/>
    </source>
</evidence>
<dbReference type="Proteomes" id="UP000658733">
    <property type="component" value="Unassembled WGS sequence"/>
</dbReference>
<accession>A0A843ACT1</accession>
<evidence type="ECO:0000313" key="1">
    <source>
        <dbReference type="EMBL" id="MBF4468792.1"/>
    </source>
</evidence>
<dbReference type="AlphaFoldDB" id="A0A843ACT1"/>
<sequence>MYTSQIAEEIKQLLVTNELVDRAWIGMPKKIPSSAKTIAIIEPINDPEYHYTATKNKVVFKFTDFYITILTKGKDETAFKNNWDTTDNIKTLLKENSKLNGKCKDSTLEETLYGTPNRDETNKGLTAGSQITLRCKNEV</sequence>
<dbReference type="RefSeq" id="WP_278522819.1">
    <property type="nucleotide sequence ID" value="NZ_JADIIN010000043.1"/>
</dbReference>
<organism evidence="1 2">
    <name type="scientific">Methanobrevibacter arboriphilus</name>
    <dbReference type="NCBI Taxonomy" id="39441"/>
    <lineage>
        <taxon>Archaea</taxon>
        <taxon>Methanobacteriati</taxon>
        <taxon>Methanobacteriota</taxon>
        <taxon>Methanomada group</taxon>
        <taxon>Methanobacteria</taxon>
        <taxon>Methanobacteriales</taxon>
        <taxon>Methanobacteriaceae</taxon>
        <taxon>Methanobrevibacter</taxon>
    </lineage>
</organism>
<reference evidence="1" key="1">
    <citation type="submission" date="2020-10" db="EMBL/GenBank/DDBJ databases">
        <title>Dehalococcoides mccartyi of a TCE/Cr reducing biochatode.</title>
        <authorList>
            <person name="Matturro B."/>
        </authorList>
    </citation>
    <scope>NUCLEOTIDE SEQUENCE</scope>
    <source>
        <strain evidence="1">Bin4</strain>
    </source>
</reference>
<gene>
    <name evidence="1" type="ORF">ISP01_05240</name>
</gene>